<dbReference type="RefSeq" id="XP_062631426.1">
    <property type="nucleotide sequence ID" value="XM_062775441.1"/>
</dbReference>
<gene>
    <name evidence="1" type="ORF">LOC62_07G008898</name>
</gene>
<dbReference type="GeneID" id="87812062"/>
<dbReference type="Proteomes" id="UP000827549">
    <property type="component" value="Chromosome 7"/>
</dbReference>
<name>A0AAF0YEM5_9TREE</name>
<protein>
    <submittedName>
        <fullName evidence="1">Uncharacterized protein</fullName>
    </submittedName>
</protein>
<reference evidence="1" key="1">
    <citation type="submission" date="2023-10" db="EMBL/GenBank/DDBJ databases">
        <authorList>
            <person name="Noh H."/>
        </authorList>
    </citation>
    <scope>NUCLEOTIDE SEQUENCE</scope>
    <source>
        <strain evidence="1">DUCC4014</strain>
    </source>
</reference>
<accession>A0AAF0YEM5</accession>
<sequence length="147" mass="16252">MTNTATTPSLPTPEDIGTWRINPIYLSRRFPTAQGLVPLFVEDYLLFPGDILASLAEQGHNPLPLEDLVVFTLEGLAPRPPSKPQPLVPPLTEAETIELKLWRLDAVERAERGEDLDFGEWWQVFSAYMVHHKPGGSAPGPSVADVD</sequence>
<proteinExistence type="predicted"/>
<dbReference type="EMBL" id="CP086720">
    <property type="protein sequence ID" value="WOO85400.1"/>
    <property type="molecule type" value="Genomic_DNA"/>
</dbReference>
<evidence type="ECO:0000313" key="2">
    <source>
        <dbReference type="Proteomes" id="UP000827549"/>
    </source>
</evidence>
<evidence type="ECO:0000313" key="1">
    <source>
        <dbReference type="EMBL" id="WOO85400.1"/>
    </source>
</evidence>
<dbReference type="AlphaFoldDB" id="A0AAF0YEM5"/>
<keyword evidence="2" id="KW-1185">Reference proteome</keyword>
<organism evidence="1 2">
    <name type="scientific">Vanrija pseudolonga</name>
    <dbReference type="NCBI Taxonomy" id="143232"/>
    <lineage>
        <taxon>Eukaryota</taxon>
        <taxon>Fungi</taxon>
        <taxon>Dikarya</taxon>
        <taxon>Basidiomycota</taxon>
        <taxon>Agaricomycotina</taxon>
        <taxon>Tremellomycetes</taxon>
        <taxon>Trichosporonales</taxon>
        <taxon>Trichosporonaceae</taxon>
        <taxon>Vanrija</taxon>
    </lineage>
</organism>